<protein>
    <submittedName>
        <fullName evidence="2">SET domain protein</fullName>
    </submittedName>
</protein>
<feature type="region of interest" description="Disordered" evidence="1">
    <location>
        <begin position="1"/>
        <end position="20"/>
    </location>
</feature>
<dbReference type="RefSeq" id="XP_025556709.1">
    <property type="nucleotide sequence ID" value="XM_025700329.1"/>
</dbReference>
<organism evidence="2 3">
    <name type="scientific">Aspergillus homomorphus (strain CBS 101889)</name>
    <dbReference type="NCBI Taxonomy" id="1450537"/>
    <lineage>
        <taxon>Eukaryota</taxon>
        <taxon>Fungi</taxon>
        <taxon>Dikarya</taxon>
        <taxon>Ascomycota</taxon>
        <taxon>Pezizomycotina</taxon>
        <taxon>Eurotiomycetes</taxon>
        <taxon>Eurotiomycetidae</taxon>
        <taxon>Eurotiales</taxon>
        <taxon>Aspergillaceae</taxon>
        <taxon>Aspergillus</taxon>
        <taxon>Aspergillus subgen. Circumdati</taxon>
    </lineage>
</organism>
<dbReference type="VEuPathDB" id="FungiDB:BO97DRAFT_474519"/>
<dbReference type="GeneID" id="37204618"/>
<sequence length="722" mass="80085">MAASTTAGSSGSPNDTTTQSDGLEIYADLQKWMTQHGGHLHDAVQVARDDQRGVHLQVRGDWSGGSGSGLGVDTHIIQTPLTTTLSYFNVIGYRSPPPSSSLPDDSAAGSGSSPIVEFKSHGLDFPPAFVDAVGSKEATVFFLVGQYLRGPQGFWYPYLRTLPQPDTLTTPLSYEGEDVAWLAGTSLMAAREQRGEQLRGKYEVAVRALREAGFLGWERYTWDLYLWASTIFFSRAFSAKVLSGVISKDQLSEENVSVLLPFFDVANHRPLAKVEWRAEKDEVRFVVLENVGAGQEISNNYGPRNNEQLMMNYGFCLPGNPCDYRIVSLRAPPGSPLQQARAHQLQMYPELAADTEDHYYVFNIFYPLLAPDTAMEHSIFSPALLNAVSVLAANNRELETLEITDQDIKIPSAYGNSRALLAAMSQIVIELITHAVKLRASGQDLQNPENLKQTHAKMYRESQIMLSETALVIAAWTLNRARQHNFTGSWEETKQILGAHMARIPAGKFPEGILSRLQVRILERKSLLTKNGELFTLTELPDLLPTEMQQPCKACIQGILGTAENAIPVLKGSSETSPFAFPIFVCLVVAVHINGTAAGFAKAQLSPRLSRWANFLLENYPPPPNDVAWALEDEDDEYLVSQFDEALEKMRSQNSGVFSGLEAYTGAWQKDDWWLSPNWIRWAWMLGEQECVHMPEDPLSLLASDGQVMLSTGSYLYIPQEE</sequence>
<evidence type="ECO:0000313" key="2">
    <source>
        <dbReference type="EMBL" id="RAL17555.1"/>
    </source>
</evidence>
<dbReference type="SUPFAM" id="SSF82199">
    <property type="entry name" value="SET domain"/>
    <property type="match status" value="1"/>
</dbReference>
<gene>
    <name evidence="2" type="ORF">BO97DRAFT_474519</name>
</gene>
<dbReference type="OrthoDB" id="42889at2759"/>
<evidence type="ECO:0000313" key="3">
    <source>
        <dbReference type="Proteomes" id="UP000248961"/>
    </source>
</evidence>
<accession>A0A395IC29</accession>
<evidence type="ECO:0000256" key="1">
    <source>
        <dbReference type="SAM" id="MobiDB-lite"/>
    </source>
</evidence>
<dbReference type="PANTHER" id="PTHR13271:SF135">
    <property type="entry name" value="SET DOMAIN PROTEIN (AFU_ORTHOLOGUE AFUA_4G11040)"/>
    <property type="match status" value="1"/>
</dbReference>
<reference evidence="2 3" key="1">
    <citation type="submission" date="2018-02" db="EMBL/GenBank/DDBJ databases">
        <title>The genomes of Aspergillus section Nigri reveals drivers in fungal speciation.</title>
        <authorList>
            <consortium name="DOE Joint Genome Institute"/>
            <person name="Vesth T.C."/>
            <person name="Nybo J."/>
            <person name="Theobald S."/>
            <person name="Brandl J."/>
            <person name="Frisvad J.C."/>
            <person name="Nielsen K.F."/>
            <person name="Lyhne E.K."/>
            <person name="Kogle M.E."/>
            <person name="Kuo A."/>
            <person name="Riley R."/>
            <person name="Clum A."/>
            <person name="Nolan M."/>
            <person name="Lipzen A."/>
            <person name="Salamov A."/>
            <person name="Henrissat B."/>
            <person name="Wiebenga A."/>
            <person name="De vries R.P."/>
            <person name="Grigoriev I.V."/>
            <person name="Mortensen U.H."/>
            <person name="Andersen M.R."/>
            <person name="Baker S.E."/>
        </authorList>
    </citation>
    <scope>NUCLEOTIDE SEQUENCE [LARGE SCALE GENOMIC DNA]</scope>
    <source>
        <strain evidence="2 3">CBS 101889</strain>
    </source>
</reference>
<dbReference type="EMBL" id="KZ824267">
    <property type="protein sequence ID" value="RAL17555.1"/>
    <property type="molecule type" value="Genomic_DNA"/>
</dbReference>
<dbReference type="PANTHER" id="PTHR13271">
    <property type="entry name" value="UNCHARACTERIZED PUTATIVE METHYLTRANSFERASE"/>
    <property type="match status" value="1"/>
</dbReference>
<dbReference type="Gene3D" id="3.90.1410.10">
    <property type="entry name" value="set domain protein methyltransferase, domain 1"/>
    <property type="match status" value="1"/>
</dbReference>
<name>A0A395IC29_ASPHC</name>
<dbReference type="InterPro" id="IPR050600">
    <property type="entry name" value="SETD3_SETD6_MTase"/>
</dbReference>
<dbReference type="GO" id="GO:0016279">
    <property type="term" value="F:protein-lysine N-methyltransferase activity"/>
    <property type="evidence" value="ECO:0007669"/>
    <property type="project" value="TreeGrafter"/>
</dbReference>
<dbReference type="Proteomes" id="UP000248961">
    <property type="component" value="Unassembled WGS sequence"/>
</dbReference>
<dbReference type="FunFam" id="3.90.1410.10:FF:000039">
    <property type="entry name" value="SET domain protein (AFU_orthologue AFUA_4G11040)"/>
    <property type="match status" value="1"/>
</dbReference>
<dbReference type="InterPro" id="IPR046341">
    <property type="entry name" value="SET_dom_sf"/>
</dbReference>
<dbReference type="STRING" id="1450537.A0A395IC29"/>
<dbReference type="AlphaFoldDB" id="A0A395IC29"/>
<feature type="compositionally biased region" description="Low complexity" evidence="1">
    <location>
        <begin position="1"/>
        <end position="12"/>
    </location>
</feature>
<proteinExistence type="predicted"/>
<keyword evidence="3" id="KW-1185">Reference proteome</keyword>